<dbReference type="Proteomes" id="UP000515135">
    <property type="component" value="Unplaced"/>
</dbReference>
<dbReference type="InterPro" id="IPR036890">
    <property type="entry name" value="HATPase_C_sf"/>
</dbReference>
<keyword evidence="2" id="KW-1185">Reference proteome</keyword>
<dbReference type="SUPFAM" id="SSF55874">
    <property type="entry name" value="ATPase domain of HSP90 chaperone/DNA topoisomerase II/histidine kinase"/>
    <property type="match status" value="1"/>
</dbReference>
<evidence type="ECO:0000259" key="1">
    <source>
        <dbReference type="Pfam" id="PF25794"/>
    </source>
</evidence>
<gene>
    <name evidence="3" type="primary">LOC109465685</name>
</gene>
<dbReference type="RefSeq" id="XP_019618628.1">
    <property type="nucleotide sequence ID" value="XM_019763069.1"/>
</dbReference>
<dbReference type="OrthoDB" id="1262810at2759"/>
<dbReference type="NCBIfam" id="NF047352">
    <property type="entry name" value="P_loop_sacsin"/>
    <property type="match status" value="1"/>
</dbReference>
<reference evidence="3" key="1">
    <citation type="submission" date="2025-08" db="UniProtKB">
        <authorList>
            <consortium name="RefSeq"/>
        </authorList>
    </citation>
    <scope>IDENTIFICATION</scope>
    <source>
        <tissue evidence="3">Gonad</tissue>
    </source>
</reference>
<dbReference type="Pfam" id="PF25794">
    <property type="entry name" value="SACS"/>
    <property type="match status" value="2"/>
</dbReference>
<accession>A0A6P4Y2B9</accession>
<organism evidence="2 3">
    <name type="scientific">Branchiostoma belcheri</name>
    <name type="common">Amphioxus</name>
    <dbReference type="NCBI Taxonomy" id="7741"/>
    <lineage>
        <taxon>Eukaryota</taxon>
        <taxon>Metazoa</taxon>
        <taxon>Chordata</taxon>
        <taxon>Cephalochordata</taxon>
        <taxon>Leptocardii</taxon>
        <taxon>Amphioxiformes</taxon>
        <taxon>Branchiostomatidae</taxon>
        <taxon>Branchiostoma</taxon>
    </lineage>
</organism>
<dbReference type="GeneID" id="109465685"/>
<dbReference type="PANTHER" id="PTHR46919">
    <property type="entry name" value="ZINC FINGER, C3HC4 TYPE (RING FINGER) FAMILY PROTEIN"/>
    <property type="match status" value="1"/>
</dbReference>
<feature type="domain" description="Sacsin/Nov" evidence="1">
    <location>
        <begin position="1192"/>
        <end position="1434"/>
    </location>
</feature>
<evidence type="ECO:0000313" key="3">
    <source>
        <dbReference type="RefSeq" id="XP_019618628.1"/>
    </source>
</evidence>
<dbReference type="KEGG" id="bbel:109465685"/>
<sequence>MSGHYILILDPLSRAFREGGRRFEINACRRYAEFLPFLNTLGDERYYPMTLFRFPLRIAPSDLSDTIYTPARIRERFRELLEDSDCLLLFLKNIEKLTFDERGGSHRETVVPTTITKVHGDKPQWVKFLDDVSVGRTAITSCEPVTIRTKIAQGEEVTTQWLVTNIVHTLYNSAEQQLCTRLGVIPWVGVAMSLHKPPQGRVFCFLPLPSDPENSTGLPVHVHGYFGLSDNRRSVTWTSSDQRDDTTEWNTLLLTRLIPTAYAELLEEATVYIDASRTLPSLIYDSWPYTFQDVTTRWKGLLTQFSMNVHGLSIFHTKASGGQWVSLYEICDNDINDEGIKEAVDETLLAAGVNVATLPIHVRSVVAIAGHKPNSVSPALVREALKGIPELPSNVTRNRKLQLLEYTLSDGFYEDMVGQQLLPLKSKEFTCFTVPDMSSVVYLSSKRHRASLLPGLTRLLVDDDVNRTLSQHLMALARTGVTQVRELTPSDVVRLLPNALPQHWCQGSWRQILWQPGVGTEPPLTWLSTTWTWITQEFPDSLEQFEGLPLLPANDLQSKQITLLPLHEFGAMFRHVVSPQQLSICDIMEKVGVNLVHSPLPPFISHKLVPYYIVQPTPMGVLSVLNGLERSVESILNREDRVFLRGFLATMGGSHLTEQQTFVLSNLLILECQNSTASWASTMFTSARHTSLIMPNDDFPEDVSLKRRLLSSRDSSSVSIYRLLKLQQLSLSEFLIADVLPLVPALPFSKVQNIMTWGLDRLSSLQSQSGDRIVNSIKNIAFVTRQNGEVAKPSELFDPTNHDFQDLFASENVFPTGVYCVEPYLSRLKVLGLKTTLTTADIVTSAGLASKMQPSIAIRKAKMAFEYINWSPSCFTVSDQHLLADYEWMPCRRQRPDGYSAELEWFGENIVTARPENVADKTMTGIVGSTMPILDGDPSEEFKSTFKWPKPPPIQSVVLHLKSVIDTYLASTSPRGALSDMIIQIYHFFANRQVTRQQLESELSRVGLTNWVWQGSAFTSPERAAIYSDISFNLSPYLFVLPHQLISNEGLVRFFLKMGVSSTLGDEHLVGVLHDIQEDRGRSISELELDLCIKIINFLTKNCSQACTAEGLLVPTHDADGGTRLVPPQDCMYCDSDWLRERGLDHRLGGSFRMLHQSISPNMANLLGIPSLTHRIVQPTLLGPGMKLFGQKEPITRRLKTIIDEYKEGPGIFYELIQNADDAGATEVKFAVDWRQNLQARESLLAPGMAVCQGPALWAYNNKVFTDEDIENITEISGATKKRDTNKIGRFGLGFNSVYHITDVPSFISRHYFVCFDPHTTHLSPLVNHSEPGIRIEWNRDEIRRVYSDQLAPFDGIFDCDIFTSETYPATLFRFPFRTEQEGQSSEISSTVYNQDRLVQLLTTFALNLDTLLLFTQHVRSVTVVEIDAKGKYKELMEVKSTVSLIEKPLPGGIEGQEPGLLQIASSYMKSQQKKRPTEIPSMLKDIFVKVIDRRIEIGAGTCVPTRWLISSCIGSAESLRMAKTHQGRENGLLPCASVAASLYTETYLPKCIVGKAFCILPLPEDTGLAIHVNAPFSILSNRQGICKRSGSTMKPAMEVEWNECLLQDAIPTAYLTLLQHLALLEGNYESRISDPFCIWPNVSERIDPLFRDNLVPCFYEKVLRSQSKVLFSLDQNWISMEEAIFLHPSVRESSVGNEALKILHIWTYEQYVVVDLPPWVFQGFLICNDPGKIVERRAHSLETLYNNVFYPAVQHGYLSNHRSILDRFVLYLLDEVFNERSTETSYSSLRHLPCIPSSPQGTLLRCPGELVHPASKVAMLFEKEDQRFPHGEELNK</sequence>
<evidence type="ECO:0000313" key="2">
    <source>
        <dbReference type="Proteomes" id="UP000515135"/>
    </source>
</evidence>
<proteinExistence type="predicted"/>
<feature type="domain" description="Sacsin/Nov" evidence="1">
    <location>
        <begin position="2"/>
        <end position="101"/>
    </location>
</feature>
<dbReference type="InterPro" id="IPR058210">
    <property type="entry name" value="SACS/Nov_dom"/>
</dbReference>
<name>A0A6P4Y2B9_BRABE</name>
<dbReference type="PANTHER" id="PTHR46919:SF2">
    <property type="entry name" value="SACSIN"/>
    <property type="match status" value="1"/>
</dbReference>
<protein>
    <submittedName>
        <fullName evidence="3">Sacsin-like</fullName>
    </submittedName>
</protein>